<evidence type="ECO:0000313" key="17">
    <source>
        <dbReference type="Proteomes" id="UP000710432"/>
    </source>
</evidence>
<keyword evidence="7" id="KW-0492">Microsome</keyword>
<evidence type="ECO:0000259" key="15">
    <source>
        <dbReference type="Pfam" id="PF02544"/>
    </source>
</evidence>
<feature type="transmembrane region" description="Helical" evidence="14">
    <location>
        <begin position="221"/>
        <end position="243"/>
    </location>
</feature>
<keyword evidence="10" id="KW-0560">Oxidoreductase</keyword>
<keyword evidence="9 14" id="KW-1133">Transmembrane helix</keyword>
<keyword evidence="6" id="KW-0256">Endoplasmic reticulum</keyword>
<comment type="caution">
    <text evidence="16">The sequence shown here is derived from an EMBL/GenBank/DDBJ whole genome shotgun (WGS) entry which is preliminary data.</text>
</comment>
<dbReference type="GO" id="GO:0005789">
    <property type="term" value="C:endoplasmic reticulum membrane"/>
    <property type="evidence" value="ECO:0007669"/>
    <property type="project" value="UniProtKB-SubCell"/>
</dbReference>
<feature type="region of interest" description="Disordered" evidence="13">
    <location>
        <begin position="284"/>
        <end position="306"/>
    </location>
</feature>
<feature type="transmembrane region" description="Helical" evidence="14">
    <location>
        <begin position="108"/>
        <end position="126"/>
    </location>
</feature>
<dbReference type="GO" id="GO:0003865">
    <property type="term" value="F:3-oxo-5-alpha-steroid 4-dehydrogenase activity"/>
    <property type="evidence" value="ECO:0007669"/>
    <property type="project" value="TreeGrafter"/>
</dbReference>
<evidence type="ECO:0000256" key="2">
    <source>
        <dbReference type="ARBA" id="ARBA00004524"/>
    </source>
</evidence>
<evidence type="ECO:0000256" key="7">
    <source>
        <dbReference type="ARBA" id="ARBA00022848"/>
    </source>
</evidence>
<evidence type="ECO:0000256" key="5">
    <source>
        <dbReference type="ARBA" id="ARBA00022782"/>
    </source>
</evidence>
<gene>
    <name evidence="16" type="ORF">LTLLF_102105</name>
</gene>
<evidence type="ECO:0000256" key="11">
    <source>
        <dbReference type="ARBA" id="ARBA00023098"/>
    </source>
</evidence>
<evidence type="ECO:0000313" key="16">
    <source>
        <dbReference type="EMBL" id="KAH0521537.1"/>
    </source>
</evidence>
<evidence type="ECO:0000256" key="10">
    <source>
        <dbReference type="ARBA" id="ARBA00023002"/>
    </source>
</evidence>
<feature type="compositionally biased region" description="Polar residues" evidence="13">
    <location>
        <begin position="292"/>
        <end position="306"/>
    </location>
</feature>
<dbReference type="GO" id="GO:0006694">
    <property type="term" value="P:steroid biosynthetic process"/>
    <property type="evidence" value="ECO:0007669"/>
    <property type="project" value="TreeGrafter"/>
</dbReference>
<evidence type="ECO:0000256" key="9">
    <source>
        <dbReference type="ARBA" id="ARBA00022989"/>
    </source>
</evidence>
<keyword evidence="8" id="KW-0521">NADP</keyword>
<feature type="transmembrane region" description="Helical" evidence="14">
    <location>
        <begin position="158"/>
        <end position="178"/>
    </location>
</feature>
<evidence type="ECO:0000256" key="8">
    <source>
        <dbReference type="ARBA" id="ARBA00022857"/>
    </source>
</evidence>
<dbReference type="InterPro" id="IPR001104">
    <property type="entry name" value="3-oxo-5_a-steroid_4-DH_C"/>
</dbReference>
<dbReference type="PANTHER" id="PTHR10556">
    <property type="entry name" value="3-OXO-5-ALPHA-STEROID 4-DEHYDROGENASE"/>
    <property type="match status" value="1"/>
</dbReference>
<dbReference type="EMBL" id="JAATJU010000079">
    <property type="protein sequence ID" value="KAH0521537.1"/>
    <property type="molecule type" value="Genomic_DNA"/>
</dbReference>
<sequence length="369" mass="40396">MDLDELLLLDCFAYLEGVLAFVFFVLLSYVGSPYGRYSWQHPGVQVPARPAWFLQELPSMVWPLYECVRPAAARLSNLPNRVLLAMFLIHYIQRTLVFSVLIRGGKPTPLISFIGAVLFCTFNGYLQSSSLMTVRTPLTPPPLSAETRKHKQQAQQEAGQTVSFVCFALWLIGMVVNIHSDHILRNLRKPGDTGYKIPRGGLFEYVTAANYLGEIVEWCGFALASWSPSGGAFALFTISTLLSRARQHHQVMRSRSRKGVHLRHPIATKPGSASGFCAAEVEEETTDSTTSYNQPTLQGMHTGQQESPASSVDVCSACSAQAGEAWGCGSSCSQGEIPVHWLAFTAAAPLDPETGERPLSLSSPADMLL</sequence>
<accession>A0A8J6H3I5</accession>
<evidence type="ECO:0000256" key="3">
    <source>
        <dbReference type="ARBA" id="ARBA00007742"/>
    </source>
</evidence>
<protein>
    <submittedName>
        <fullName evidence="16">3-oxo-5-alpha-steroid 4-dehydrogenase 1</fullName>
    </submittedName>
</protein>
<keyword evidence="4 14" id="KW-0812">Transmembrane</keyword>
<comment type="subcellular location">
    <subcellularLocation>
        <location evidence="1">Endoplasmic reticulum membrane</location>
        <topology evidence="1">Multi-pass membrane protein</topology>
    </subcellularLocation>
    <subcellularLocation>
        <location evidence="2">Microsome membrane</location>
    </subcellularLocation>
</comment>
<evidence type="ECO:0000256" key="4">
    <source>
        <dbReference type="ARBA" id="ARBA00022692"/>
    </source>
</evidence>
<dbReference type="AlphaFoldDB" id="A0A8J6H3I5"/>
<evidence type="ECO:0000256" key="12">
    <source>
        <dbReference type="ARBA" id="ARBA00023136"/>
    </source>
</evidence>
<evidence type="ECO:0000256" key="1">
    <source>
        <dbReference type="ARBA" id="ARBA00004477"/>
    </source>
</evidence>
<feature type="transmembrane region" description="Helical" evidence="14">
    <location>
        <begin position="82"/>
        <end position="102"/>
    </location>
</feature>
<dbReference type="PANTHER" id="PTHR10556:SF57">
    <property type="entry name" value="3-OXO-5-ALPHA-STEROID 4-DEHYDROGENASE 1"/>
    <property type="match status" value="1"/>
</dbReference>
<evidence type="ECO:0000256" key="14">
    <source>
        <dbReference type="SAM" id="Phobius"/>
    </source>
</evidence>
<dbReference type="Pfam" id="PF02544">
    <property type="entry name" value="Steroid_dh"/>
    <property type="match status" value="1"/>
</dbReference>
<evidence type="ECO:0000256" key="6">
    <source>
        <dbReference type="ARBA" id="ARBA00022824"/>
    </source>
</evidence>
<dbReference type="InterPro" id="IPR039357">
    <property type="entry name" value="SRD5A/TECR"/>
</dbReference>
<feature type="domain" description="3-oxo-5-alpha-steroid 4-dehydrogenase C-terminal" evidence="15">
    <location>
        <begin position="107"/>
        <end position="253"/>
    </location>
</feature>
<dbReference type="GO" id="GO:0030154">
    <property type="term" value="P:cell differentiation"/>
    <property type="evidence" value="ECO:0007669"/>
    <property type="project" value="UniProtKB-KW"/>
</dbReference>
<dbReference type="Proteomes" id="UP000710432">
    <property type="component" value="Unassembled WGS sequence"/>
</dbReference>
<proteinExistence type="inferred from homology"/>
<keyword evidence="12 14" id="KW-0472">Membrane</keyword>
<comment type="similarity">
    <text evidence="3">Belongs to the steroid 5-alpha reductase family.</text>
</comment>
<reference evidence="16" key="1">
    <citation type="submission" date="2020-03" db="EMBL/GenBank/DDBJ databases">
        <title>Studies in the Genomics of Life Span.</title>
        <authorList>
            <person name="Glass D."/>
        </authorList>
    </citation>
    <scope>NUCLEOTIDE SEQUENCE</scope>
    <source>
        <strain evidence="16">LTLLF</strain>
        <tissue evidence="16">Muscle</tissue>
    </source>
</reference>
<feature type="transmembrane region" description="Helical" evidence="14">
    <location>
        <begin position="12"/>
        <end position="30"/>
    </location>
</feature>
<name>A0A8J6H3I5_MICOH</name>
<keyword evidence="5" id="KW-0221">Differentiation</keyword>
<keyword evidence="11" id="KW-0443">Lipid metabolism</keyword>
<dbReference type="PROSITE" id="PS50244">
    <property type="entry name" value="S5A_REDUCTASE"/>
    <property type="match status" value="1"/>
</dbReference>
<evidence type="ECO:0000256" key="13">
    <source>
        <dbReference type="SAM" id="MobiDB-lite"/>
    </source>
</evidence>
<organism evidence="16 17">
    <name type="scientific">Microtus ochrogaster</name>
    <name type="common">Prairie vole</name>
    <dbReference type="NCBI Taxonomy" id="79684"/>
    <lineage>
        <taxon>Eukaryota</taxon>
        <taxon>Metazoa</taxon>
        <taxon>Chordata</taxon>
        <taxon>Craniata</taxon>
        <taxon>Vertebrata</taxon>
        <taxon>Euteleostomi</taxon>
        <taxon>Mammalia</taxon>
        <taxon>Eutheria</taxon>
        <taxon>Euarchontoglires</taxon>
        <taxon>Glires</taxon>
        <taxon>Rodentia</taxon>
        <taxon>Myomorpha</taxon>
        <taxon>Muroidea</taxon>
        <taxon>Cricetidae</taxon>
        <taxon>Arvicolinae</taxon>
        <taxon>Microtus</taxon>
    </lineage>
</organism>
<dbReference type="Gene3D" id="1.20.120.1630">
    <property type="match status" value="1"/>
</dbReference>